<dbReference type="CDD" id="cd11872">
    <property type="entry name" value="SH3_DOCK_AB"/>
    <property type="match status" value="1"/>
</dbReference>
<dbReference type="Pfam" id="PF20421">
    <property type="entry name" value="DHR-2_Lobe_C"/>
    <property type="match status" value="1"/>
</dbReference>
<evidence type="ECO:0000256" key="5">
    <source>
        <dbReference type="ARBA" id="ARBA00022658"/>
    </source>
</evidence>
<dbReference type="GO" id="GO:0031267">
    <property type="term" value="F:small GTPase binding"/>
    <property type="evidence" value="ECO:0007669"/>
    <property type="project" value="TreeGrafter"/>
</dbReference>
<keyword evidence="3" id="KW-0963">Cytoplasm</keyword>
<dbReference type="PROSITE" id="PS51651">
    <property type="entry name" value="DOCKER"/>
    <property type="match status" value="1"/>
</dbReference>
<dbReference type="InterPro" id="IPR043161">
    <property type="entry name" value="DOCK_C_lobe_A"/>
</dbReference>
<feature type="compositionally biased region" description="Basic and acidic residues" evidence="9">
    <location>
        <begin position="1876"/>
        <end position="1885"/>
    </location>
</feature>
<evidence type="ECO:0008006" key="15">
    <source>
        <dbReference type="Google" id="ProtNLM"/>
    </source>
</evidence>
<dbReference type="Gene3D" id="2.30.30.40">
    <property type="entry name" value="SH3 Domains"/>
    <property type="match status" value="1"/>
</dbReference>
<feature type="domain" description="SH3" evidence="10">
    <location>
        <begin position="6"/>
        <end position="67"/>
    </location>
</feature>
<feature type="domain" description="C2 DOCK-type" evidence="11">
    <location>
        <begin position="420"/>
        <end position="620"/>
    </location>
</feature>
<feature type="compositionally biased region" description="Low complexity" evidence="9">
    <location>
        <begin position="1939"/>
        <end position="1951"/>
    </location>
</feature>
<feature type="compositionally biased region" description="Low complexity" evidence="9">
    <location>
        <begin position="1665"/>
        <end position="1678"/>
    </location>
</feature>
<dbReference type="GO" id="GO:0005085">
    <property type="term" value="F:guanyl-nucleotide exchange factor activity"/>
    <property type="evidence" value="ECO:0007669"/>
    <property type="project" value="UniProtKB-KW"/>
</dbReference>
<dbReference type="Pfam" id="PF14429">
    <property type="entry name" value="DOCK-C2"/>
    <property type="match status" value="1"/>
</dbReference>
<dbReference type="GO" id="GO:0007264">
    <property type="term" value="P:small GTPase-mediated signal transduction"/>
    <property type="evidence" value="ECO:0007669"/>
    <property type="project" value="InterPro"/>
</dbReference>
<dbReference type="Gene3D" id="1.25.40.410">
    <property type="match status" value="1"/>
</dbReference>
<dbReference type="InterPro" id="IPR056372">
    <property type="entry name" value="TPR_DOCK"/>
</dbReference>
<evidence type="ECO:0000256" key="4">
    <source>
        <dbReference type="ARBA" id="ARBA00022553"/>
    </source>
</evidence>
<evidence type="ECO:0000256" key="7">
    <source>
        <dbReference type="PROSITE-ProRule" id="PRU00192"/>
    </source>
</evidence>
<dbReference type="Pfam" id="PF23554">
    <property type="entry name" value="TPR_DOCK"/>
    <property type="match status" value="1"/>
</dbReference>
<comment type="similarity">
    <text evidence="8">Belongs to the DOCK family.</text>
</comment>
<accession>A0A9N9X270</accession>
<dbReference type="InterPro" id="IPR027357">
    <property type="entry name" value="DOCKER_dom"/>
</dbReference>
<evidence type="ECO:0000256" key="6">
    <source>
        <dbReference type="ARBA" id="ARBA00023036"/>
    </source>
</evidence>
<evidence type="ECO:0000256" key="8">
    <source>
        <dbReference type="PROSITE-ProRule" id="PRU00983"/>
    </source>
</evidence>
<dbReference type="InterPro" id="IPR026791">
    <property type="entry name" value="DOCK"/>
</dbReference>
<dbReference type="Gene3D" id="1.20.1270.350">
    <property type="entry name" value="Dedicator of cytokinesis N-terminal subdomain"/>
    <property type="match status" value="1"/>
</dbReference>
<dbReference type="Gene3D" id="2.60.40.150">
    <property type="entry name" value="C2 domain"/>
    <property type="match status" value="1"/>
</dbReference>
<dbReference type="EMBL" id="OU896721">
    <property type="protein sequence ID" value="CAG9817437.1"/>
    <property type="molecule type" value="Genomic_DNA"/>
</dbReference>
<comment type="subcellular location">
    <subcellularLocation>
        <location evidence="1">Cytoplasm</location>
    </subcellularLocation>
</comment>
<dbReference type="GO" id="GO:0005737">
    <property type="term" value="C:cytoplasm"/>
    <property type="evidence" value="ECO:0007669"/>
    <property type="project" value="UniProtKB-SubCell"/>
</dbReference>
<dbReference type="InterPro" id="IPR043162">
    <property type="entry name" value="DOCK_C_lobe_C"/>
</dbReference>
<dbReference type="PANTHER" id="PTHR45653">
    <property type="entry name" value="DEDICATOR OF CYTOKINESIS"/>
    <property type="match status" value="1"/>
</dbReference>
<dbReference type="InterPro" id="IPR046773">
    <property type="entry name" value="DOCKER_Lobe_C"/>
</dbReference>
<evidence type="ECO:0000259" key="10">
    <source>
        <dbReference type="PROSITE" id="PS50002"/>
    </source>
</evidence>
<keyword evidence="5" id="KW-0344">Guanine-nucleotide releasing factor</keyword>
<dbReference type="Proteomes" id="UP001153737">
    <property type="component" value="Chromosome 15"/>
</dbReference>
<feature type="compositionally biased region" description="Polar residues" evidence="9">
    <location>
        <begin position="1702"/>
        <end position="1711"/>
    </location>
</feature>
<proteinExistence type="inferred from homology"/>
<dbReference type="InterPro" id="IPR042455">
    <property type="entry name" value="DOCK_N_sub1"/>
</dbReference>
<evidence type="ECO:0000256" key="2">
    <source>
        <dbReference type="ARBA" id="ARBA00022443"/>
    </source>
</evidence>
<feature type="compositionally biased region" description="Polar residues" evidence="9">
    <location>
        <begin position="1739"/>
        <end position="1753"/>
    </location>
</feature>
<dbReference type="InterPro" id="IPR046770">
    <property type="entry name" value="DOCKER_Lobe_B"/>
</dbReference>
<dbReference type="FunFam" id="1.20.1270.350:FF:000001">
    <property type="entry name" value="dedicator of cytokinesis protein 4"/>
    <property type="match status" value="1"/>
</dbReference>
<dbReference type="InterPro" id="IPR046769">
    <property type="entry name" value="DOCKER_Lobe_A"/>
</dbReference>
<keyword evidence="4" id="KW-0597">Phosphoprotein</keyword>
<gene>
    <name evidence="13" type="ORF">PHAECO_LOCUS4652</name>
</gene>
<reference evidence="13" key="1">
    <citation type="submission" date="2022-01" db="EMBL/GenBank/DDBJ databases">
        <authorList>
            <person name="King R."/>
        </authorList>
    </citation>
    <scope>NUCLEOTIDE SEQUENCE</scope>
</reference>
<sequence length="1988" mass="228647">MWIPTKSKKYGVAIYNWKGDTRFGLPLEIGDTVQILEECQGWYRGFSTKNRAHKGVFPHAYVHLKPCKVDSEGLFEGVVPLEDPIIREVTLVLREWGRIWKDIFVERNHYKFETVGKVMRDLLEWRRQLVSGTLTHDQTRELKLKIIQKIDWGNRKLGLDLVPRQGANMVEPDSMSVVELYHVHVSSAENTQGVSARGTIKKKEQKKTLTHHLYFCMRDFGHHIGEDTEIYFSLYDSCKQKYITERFLVKISKDGFSNYVDKLHSNCTVFTELGSAELIKDVYLVAHIMRIGKMLYSDSSKKTDKAVAQQQIFKRPHGVAVQNLGDYLTSKEGDTEEKEFSMKVFQGEEKDFFQLHEFIIRQTGKYSPLSTHVNYGIMISVKILHGELRMIKEENPLLFKNVNLTSKLGFPDVIMPGDVRNDLYLNLDKGEFERGGKSTGKNIEVSIVVLDSEKNIIKLLTRTKKITLSIQISVDNNEFIELQNCLWGATGMESSSEYNSMIIYHHNSPAWAENVRLTLPIDKFAGAHVRLEYRHCSTREKNDKKLFGFSFIRLMDKDGAAVQDGQHDLFIYKCEDAQKLENCGYLSLPAFAKDYEGNHEASGQFSRSQKEMIIIRTLLCSTKLTQNVDLLALLRWKSHPERIQESLQRVLRLGDEELIKFLQDVLDALFALFSTEDGNSTAHSGLVFHVLVSIFNLLDGSKYQHFKPVLDAYIKNHFAAALVYKGLLTSVQHCADWVESFEKQEPIQKCFKSLEYIFKLIIQSRLLFSRATGGHFEDSFRKDLFTVFGSLNKMLTINNSHIINTQVALLLAISSVYEQLTEVIPTLEVSKLASNMLDSLPKDLPNIMVQAKLSCIKNMMTSKLFQDDESRSILLMTACKHLRYHLTRRDDLKLCTDILGEILGFLFKQRKSCDEQGKINNCIHHDVDTLCVSVLEVLIQTILTSIDKDVKVFGCLVASLIGILQLLDEFHYKRLWETLMGPHQDRKPLKDFLLRAFLVFRNLVRMDVYPPDWLVIKMLTNNVILKALQEFAQPLAFKFLDSRAGYFDKELWTNYFNLSVDYLTQESLQLEQFSDVKREKVIERYGDMRVLMGFQILSMWSQLGECKLSFIPSMVGPFLEVTLVPEIELRKATLHIFFDMMECEQKAKGNFKQVECELIDKLDILISENKGDDEYRRLFNTILLDRVQSEDPTWKDSGAAFISSITRLLERLLDYRNVIQGDENRDKRMSCTFNLLNFYKNEFNRKEMYLRYIYKLHDLHLSAENFTEAAFTLKLYADQLTWTSNPVNDPNYPNHTECQVKEILYRQIINYFDKGKCWEKGIPLQKELANLYENLFFDYKLLSDMLKYQARFFDNILTQLRPEPEYFRVGFYGLGFPLFVRNKQFVYRGLEYERIGAFTQRLQTEFPSAQILMKNTPPDDTIINSDSQYIQICNVKPIPEPNPIILATDIPEKISRFYHYNDVKRFQCDRPVHKGIIDKENEIKTLWIERMVMEIASPLPGILRWFEVVCRQTEEIPPVQFACETMRNVENELRQLINVHSLDAKRNLNPFTMRLQGIIDANVQGGISKYQQAFFTKEFAKLCPEHKVHAETLKELIINATRVIEEGLILHGKLTPASVQPLHQRLLERFGQLKESLGSLNQQNSSIVNTPLPPLPTDKHLMMENGSNRSSTSSGNYGHLTLDYDNIYSKPTDSERPLLSRENLSLTMPTNNAPPIPQRENRPRSQGFSNASFVDFRTPTRSHLEYNSSSLPSMKSRDSDPCDVPLPPKLTHSRERSLTKPPSPRLLRHAISMTPTDGASPLRNSWPETGGMEEAPPLPPRSHTPDKRVQSLPSDTPPNIPKRGQKRSTPSVCSTEHLTIDETDPNLASSTTSLDAPRDNHELRDSGISMTEPQLNNFNHACFEDFDLGARQTEMNIYKKEDSPKIENPPPIPPKSCASSLNSSLDLGGSLERPKRRDAAEAVTPPENYSLPKPHKENGTTAEKDRES</sequence>
<dbReference type="InterPro" id="IPR001452">
    <property type="entry name" value="SH3_domain"/>
</dbReference>
<dbReference type="GO" id="GO:0017124">
    <property type="term" value="F:SH3 domain binding"/>
    <property type="evidence" value="ECO:0007669"/>
    <property type="project" value="UniProtKB-KW"/>
</dbReference>
<dbReference type="SUPFAM" id="SSF50044">
    <property type="entry name" value="SH3-domain"/>
    <property type="match status" value="1"/>
</dbReference>
<dbReference type="InterPro" id="IPR035892">
    <property type="entry name" value="C2_domain_sf"/>
</dbReference>
<evidence type="ECO:0000256" key="9">
    <source>
        <dbReference type="SAM" id="MobiDB-lite"/>
    </source>
</evidence>
<name>A0A9N9X270_PHACE</name>
<dbReference type="PROSITE" id="PS50002">
    <property type="entry name" value="SH3"/>
    <property type="match status" value="1"/>
</dbReference>
<feature type="compositionally biased region" description="Basic and acidic residues" evidence="9">
    <location>
        <begin position="1974"/>
        <end position="1988"/>
    </location>
</feature>
<feature type="compositionally biased region" description="Polar residues" evidence="9">
    <location>
        <begin position="1847"/>
        <end position="1857"/>
    </location>
</feature>
<feature type="region of interest" description="Disordered" evidence="9">
    <location>
        <begin position="1921"/>
        <end position="1988"/>
    </location>
</feature>
<dbReference type="OrthoDB" id="18896at2759"/>
<organism evidence="13 14">
    <name type="scientific">Phaedon cochleariae</name>
    <name type="common">Mustard beetle</name>
    <dbReference type="NCBI Taxonomy" id="80249"/>
    <lineage>
        <taxon>Eukaryota</taxon>
        <taxon>Metazoa</taxon>
        <taxon>Ecdysozoa</taxon>
        <taxon>Arthropoda</taxon>
        <taxon>Hexapoda</taxon>
        <taxon>Insecta</taxon>
        <taxon>Pterygota</taxon>
        <taxon>Neoptera</taxon>
        <taxon>Endopterygota</taxon>
        <taxon>Coleoptera</taxon>
        <taxon>Polyphaga</taxon>
        <taxon>Cucujiformia</taxon>
        <taxon>Chrysomeloidea</taxon>
        <taxon>Chrysomelidae</taxon>
        <taxon>Chrysomelinae</taxon>
        <taxon>Chrysomelini</taxon>
        <taxon>Phaedon</taxon>
    </lineage>
</organism>
<feature type="compositionally biased region" description="Polar residues" evidence="9">
    <location>
        <begin position="1793"/>
        <end position="1807"/>
    </location>
</feature>
<evidence type="ECO:0000259" key="11">
    <source>
        <dbReference type="PROSITE" id="PS51650"/>
    </source>
</evidence>
<protein>
    <recommendedName>
        <fullName evidence="15">Dedicator of cytokinesis protein 3</fullName>
    </recommendedName>
</protein>
<dbReference type="SMART" id="SM00326">
    <property type="entry name" value="SH3"/>
    <property type="match status" value="1"/>
</dbReference>
<evidence type="ECO:0000259" key="12">
    <source>
        <dbReference type="PROSITE" id="PS51651"/>
    </source>
</evidence>
<evidence type="ECO:0000313" key="13">
    <source>
        <dbReference type="EMBL" id="CAG9817437.1"/>
    </source>
</evidence>
<keyword evidence="2 7" id="KW-0728">SH3 domain</keyword>
<dbReference type="GO" id="GO:0005886">
    <property type="term" value="C:plasma membrane"/>
    <property type="evidence" value="ECO:0007669"/>
    <property type="project" value="TreeGrafter"/>
</dbReference>
<dbReference type="FunFam" id="2.30.30.40:FF:000057">
    <property type="entry name" value="Dedicator of cytokinesis protein 4"/>
    <property type="match status" value="1"/>
</dbReference>
<feature type="domain" description="DOCKER" evidence="12">
    <location>
        <begin position="1240"/>
        <end position="1646"/>
    </location>
</feature>
<keyword evidence="14" id="KW-1185">Reference proteome</keyword>
<evidence type="ECO:0000256" key="3">
    <source>
        <dbReference type="ARBA" id="ARBA00022490"/>
    </source>
</evidence>
<reference evidence="13" key="2">
    <citation type="submission" date="2022-10" db="EMBL/GenBank/DDBJ databases">
        <authorList>
            <consortium name="ENA_rothamsted_submissions"/>
            <consortium name="culmorum"/>
            <person name="King R."/>
        </authorList>
    </citation>
    <scope>NUCLEOTIDE SEQUENCE</scope>
</reference>
<dbReference type="InterPro" id="IPR027007">
    <property type="entry name" value="C2_DOCK-type_domain"/>
</dbReference>
<evidence type="ECO:0000256" key="1">
    <source>
        <dbReference type="ARBA" id="ARBA00004496"/>
    </source>
</evidence>
<dbReference type="InterPro" id="IPR032376">
    <property type="entry name" value="DOCK_N"/>
</dbReference>
<feature type="region of interest" description="Disordered" evidence="9">
    <location>
        <begin position="1644"/>
        <end position="1885"/>
    </location>
</feature>
<dbReference type="Gene3D" id="1.20.58.740">
    <property type="match status" value="1"/>
</dbReference>
<dbReference type="Pfam" id="PF06920">
    <property type="entry name" value="DHR-2_Lobe_A"/>
    <property type="match status" value="1"/>
</dbReference>
<dbReference type="PANTHER" id="PTHR45653:SF12">
    <property type="entry name" value="SPONGE, ISOFORM E"/>
    <property type="match status" value="1"/>
</dbReference>
<dbReference type="Pfam" id="PF16172">
    <property type="entry name" value="DOCK_N"/>
    <property type="match status" value="1"/>
</dbReference>
<dbReference type="InterPro" id="IPR036028">
    <property type="entry name" value="SH3-like_dom_sf"/>
</dbReference>
<dbReference type="FunFam" id="1.25.40.410:FF:000003">
    <property type="entry name" value="Dedicator of cytokinesis protein 4"/>
    <property type="match status" value="1"/>
</dbReference>
<keyword evidence="6" id="KW-0729">SH3-binding</keyword>
<evidence type="ECO:0000313" key="14">
    <source>
        <dbReference type="Proteomes" id="UP001153737"/>
    </source>
</evidence>
<dbReference type="Pfam" id="PF20422">
    <property type="entry name" value="DHR-2_Lobe_B"/>
    <property type="match status" value="1"/>
</dbReference>
<dbReference type="PROSITE" id="PS51650">
    <property type="entry name" value="C2_DOCK"/>
    <property type="match status" value="1"/>
</dbReference>